<organism evidence="1 2">
    <name type="scientific">Melipona bicolor</name>
    <dbReference type="NCBI Taxonomy" id="60889"/>
    <lineage>
        <taxon>Eukaryota</taxon>
        <taxon>Metazoa</taxon>
        <taxon>Ecdysozoa</taxon>
        <taxon>Arthropoda</taxon>
        <taxon>Hexapoda</taxon>
        <taxon>Insecta</taxon>
        <taxon>Pterygota</taxon>
        <taxon>Neoptera</taxon>
        <taxon>Endopterygota</taxon>
        <taxon>Hymenoptera</taxon>
        <taxon>Apocrita</taxon>
        <taxon>Aculeata</taxon>
        <taxon>Apoidea</taxon>
        <taxon>Anthophila</taxon>
        <taxon>Apidae</taxon>
        <taxon>Melipona</taxon>
    </lineage>
</organism>
<dbReference type="EMBL" id="JAHYIQ010000002">
    <property type="protein sequence ID" value="KAK1134813.1"/>
    <property type="molecule type" value="Genomic_DNA"/>
</dbReference>
<sequence>MSCFPVPPKIRNWSSKEGGSHARCADWRVSRAGLAAFAICEHRGPVVSSPPSLRSGLHTGTYYCQFTPTILTMNLRGSHPSDRPECLPVKRQTLSGRLSAELTFGRAVEDLPTCPLVLFGPCRLQESLPLPVYRVEKGSMEETEKRLEEKRARTPFGRQFAL</sequence>
<keyword evidence="2" id="KW-1185">Reference proteome</keyword>
<reference evidence="1" key="1">
    <citation type="submission" date="2021-10" db="EMBL/GenBank/DDBJ databases">
        <title>Melipona bicolor Genome sequencing and assembly.</title>
        <authorList>
            <person name="Araujo N.S."/>
            <person name="Arias M.C."/>
        </authorList>
    </citation>
    <scope>NUCLEOTIDE SEQUENCE</scope>
    <source>
        <strain evidence="1">USP_2M_L1-L4_2017</strain>
        <tissue evidence="1">Whole body</tissue>
    </source>
</reference>
<protein>
    <submittedName>
        <fullName evidence="1">Uncharacterized protein</fullName>
    </submittedName>
</protein>
<accession>A0AA40GBP9</accession>
<evidence type="ECO:0000313" key="1">
    <source>
        <dbReference type="EMBL" id="KAK1134813.1"/>
    </source>
</evidence>
<name>A0AA40GBP9_9HYME</name>
<dbReference type="Proteomes" id="UP001177670">
    <property type="component" value="Unassembled WGS sequence"/>
</dbReference>
<dbReference type="AlphaFoldDB" id="A0AA40GBP9"/>
<proteinExistence type="predicted"/>
<comment type="caution">
    <text evidence="1">The sequence shown here is derived from an EMBL/GenBank/DDBJ whole genome shotgun (WGS) entry which is preliminary data.</text>
</comment>
<evidence type="ECO:0000313" key="2">
    <source>
        <dbReference type="Proteomes" id="UP001177670"/>
    </source>
</evidence>
<gene>
    <name evidence="1" type="ORF">K0M31_007584</name>
</gene>